<dbReference type="Gramene" id="KVH98327">
    <property type="protein sequence ID" value="KVH98327"/>
    <property type="gene ID" value="Ccrd_023444"/>
</dbReference>
<dbReference type="Gene3D" id="1.10.238.10">
    <property type="entry name" value="EF-hand"/>
    <property type="match status" value="1"/>
</dbReference>
<sequence>MHKGHIIGRNGVQELTLEEFKIWLMTFDVNKDGRISREELREAIRFRGGGRITTLIKGRCGVKSADANRNGFIDYDEIKNLVEFAEKVLHLKIVDAGFQQQNLGVVSRSWTFCR</sequence>
<evidence type="ECO:0000313" key="4">
    <source>
        <dbReference type="Proteomes" id="UP000243975"/>
    </source>
</evidence>
<feature type="domain" description="EF-hand" evidence="2">
    <location>
        <begin position="63"/>
        <end position="88"/>
    </location>
</feature>
<dbReference type="PROSITE" id="PS50222">
    <property type="entry name" value="EF_HAND_2"/>
    <property type="match status" value="2"/>
</dbReference>
<organism evidence="3 4">
    <name type="scientific">Cynara cardunculus var. scolymus</name>
    <name type="common">Globe artichoke</name>
    <name type="synonym">Cynara scolymus</name>
    <dbReference type="NCBI Taxonomy" id="59895"/>
    <lineage>
        <taxon>Eukaryota</taxon>
        <taxon>Viridiplantae</taxon>
        <taxon>Streptophyta</taxon>
        <taxon>Embryophyta</taxon>
        <taxon>Tracheophyta</taxon>
        <taxon>Spermatophyta</taxon>
        <taxon>Magnoliopsida</taxon>
        <taxon>eudicotyledons</taxon>
        <taxon>Gunneridae</taxon>
        <taxon>Pentapetalae</taxon>
        <taxon>asterids</taxon>
        <taxon>campanulids</taxon>
        <taxon>Asterales</taxon>
        <taxon>Asteraceae</taxon>
        <taxon>Carduoideae</taxon>
        <taxon>Cardueae</taxon>
        <taxon>Carduinae</taxon>
        <taxon>Cynara</taxon>
    </lineage>
</organism>
<dbReference type="SUPFAM" id="SSF47473">
    <property type="entry name" value="EF-hand"/>
    <property type="match status" value="1"/>
</dbReference>
<feature type="domain" description="EF-hand" evidence="2">
    <location>
        <begin position="15"/>
        <end position="50"/>
    </location>
</feature>
<gene>
    <name evidence="3" type="ORF">Ccrd_023444</name>
</gene>
<dbReference type="InterPro" id="IPR011992">
    <property type="entry name" value="EF-hand-dom_pair"/>
</dbReference>
<dbReference type="EMBL" id="LEKV01003801">
    <property type="protein sequence ID" value="KVH98327.1"/>
    <property type="molecule type" value="Genomic_DNA"/>
</dbReference>
<dbReference type="OMA" id="WLATWRC"/>
<dbReference type="AlphaFoldDB" id="A0A103XWT4"/>
<evidence type="ECO:0000313" key="3">
    <source>
        <dbReference type="EMBL" id="KVH98327.1"/>
    </source>
</evidence>
<dbReference type="InterPro" id="IPR018247">
    <property type="entry name" value="EF_Hand_1_Ca_BS"/>
</dbReference>
<dbReference type="Pfam" id="PF13202">
    <property type="entry name" value="EF-hand_5"/>
    <property type="match status" value="2"/>
</dbReference>
<protein>
    <recommendedName>
        <fullName evidence="2">EF-hand domain-containing protein</fullName>
    </recommendedName>
</protein>
<accession>A0A103XWT4</accession>
<dbReference type="Proteomes" id="UP000243975">
    <property type="component" value="Unassembled WGS sequence"/>
</dbReference>
<keyword evidence="4" id="KW-1185">Reference proteome</keyword>
<keyword evidence="1" id="KW-0106">Calcium</keyword>
<reference evidence="3 4" key="1">
    <citation type="journal article" date="2016" name="Sci. Rep.">
        <title>The genome sequence of the outbreeding globe artichoke constructed de novo incorporating a phase-aware low-pass sequencing strategy of F1 progeny.</title>
        <authorList>
            <person name="Scaglione D."/>
            <person name="Reyes-Chin-Wo S."/>
            <person name="Acquadro A."/>
            <person name="Froenicke L."/>
            <person name="Portis E."/>
            <person name="Beitel C."/>
            <person name="Tirone M."/>
            <person name="Mauro R."/>
            <person name="Lo Monaco A."/>
            <person name="Mauromicale G."/>
            <person name="Faccioli P."/>
            <person name="Cattivelli L."/>
            <person name="Rieseberg L."/>
            <person name="Michelmore R."/>
            <person name="Lanteri S."/>
        </authorList>
    </citation>
    <scope>NUCLEOTIDE SEQUENCE [LARGE SCALE GENOMIC DNA]</scope>
    <source>
        <strain evidence="3">2C</strain>
    </source>
</reference>
<proteinExistence type="predicted"/>
<evidence type="ECO:0000259" key="2">
    <source>
        <dbReference type="PROSITE" id="PS50222"/>
    </source>
</evidence>
<dbReference type="InterPro" id="IPR002048">
    <property type="entry name" value="EF_hand_dom"/>
</dbReference>
<name>A0A103XWT4_CYNCS</name>
<comment type="caution">
    <text evidence="3">The sequence shown here is derived from an EMBL/GenBank/DDBJ whole genome shotgun (WGS) entry which is preliminary data.</text>
</comment>
<dbReference type="PROSITE" id="PS00018">
    <property type="entry name" value="EF_HAND_1"/>
    <property type="match status" value="2"/>
</dbReference>
<evidence type="ECO:0000256" key="1">
    <source>
        <dbReference type="ARBA" id="ARBA00022837"/>
    </source>
</evidence>
<dbReference type="GO" id="GO:0005509">
    <property type="term" value="F:calcium ion binding"/>
    <property type="evidence" value="ECO:0007669"/>
    <property type="project" value="InterPro"/>
</dbReference>